<dbReference type="Proteomes" id="UP001295684">
    <property type="component" value="Unassembled WGS sequence"/>
</dbReference>
<proteinExistence type="predicted"/>
<dbReference type="EMBL" id="CAMPGE010009236">
    <property type="protein sequence ID" value="CAI2368110.1"/>
    <property type="molecule type" value="Genomic_DNA"/>
</dbReference>
<sequence>MRNNTELISDFNITRSSNKLRILNTNESGYGHQQIRSPAIYTVKDFFIDKYKVSNKAKRSTQSSLMKRGTRRRNIALASNQNALVKSEAGERLKSKNDRDRSHQGLSEEASLILNESSRFKARKVQKQGFRILSNGNESVITFSKLSRAKKRLASQLIKKGLDNKFCCATPMVNTDLNDSPAVKVKDENPPIQPSKHDISLEIELDVSDVPHKPKEPPIFENKINLKTQSGNSFSQASLAPKVKTRTIFSKKNKIRKKFAKIRSYNNLERDKSERIKVMEKKRRLMIKNLKRIPQNVSKLNISEPGLASFDYLRKETTKSNLKAQLVNTSKRVRRAKKY</sequence>
<comment type="caution">
    <text evidence="1">The sequence shown here is derived from an EMBL/GenBank/DDBJ whole genome shotgun (WGS) entry which is preliminary data.</text>
</comment>
<accession>A0AAD1XBF3</accession>
<reference evidence="1" key="1">
    <citation type="submission" date="2023-07" db="EMBL/GenBank/DDBJ databases">
        <authorList>
            <consortium name="AG Swart"/>
            <person name="Singh M."/>
            <person name="Singh A."/>
            <person name="Seah K."/>
            <person name="Emmerich C."/>
        </authorList>
    </citation>
    <scope>NUCLEOTIDE SEQUENCE</scope>
    <source>
        <strain evidence="1">DP1</strain>
    </source>
</reference>
<keyword evidence="2" id="KW-1185">Reference proteome</keyword>
<protein>
    <submittedName>
        <fullName evidence="1">Uncharacterized protein</fullName>
    </submittedName>
</protein>
<dbReference type="AlphaFoldDB" id="A0AAD1XBF3"/>
<evidence type="ECO:0000313" key="2">
    <source>
        <dbReference type="Proteomes" id="UP001295684"/>
    </source>
</evidence>
<name>A0AAD1XBF3_EUPCR</name>
<organism evidence="1 2">
    <name type="scientific">Euplotes crassus</name>
    <dbReference type="NCBI Taxonomy" id="5936"/>
    <lineage>
        <taxon>Eukaryota</taxon>
        <taxon>Sar</taxon>
        <taxon>Alveolata</taxon>
        <taxon>Ciliophora</taxon>
        <taxon>Intramacronucleata</taxon>
        <taxon>Spirotrichea</taxon>
        <taxon>Hypotrichia</taxon>
        <taxon>Euplotida</taxon>
        <taxon>Euplotidae</taxon>
        <taxon>Moneuplotes</taxon>
    </lineage>
</organism>
<gene>
    <name evidence="1" type="ORF">ECRASSUSDP1_LOCUS9399</name>
</gene>
<evidence type="ECO:0000313" key="1">
    <source>
        <dbReference type="EMBL" id="CAI2368110.1"/>
    </source>
</evidence>